<evidence type="ECO:0000313" key="1">
    <source>
        <dbReference type="EMBL" id="ARB05335.1"/>
    </source>
</evidence>
<dbReference type="Proteomes" id="UP000191249">
    <property type="component" value="Chromosome"/>
</dbReference>
<dbReference type="Pfam" id="PF12639">
    <property type="entry name" value="Colicin-DNase"/>
    <property type="match status" value="1"/>
</dbReference>
<name>A0AAU8VWC1_NEILA</name>
<evidence type="ECO:0000313" key="2">
    <source>
        <dbReference type="Proteomes" id="UP000191249"/>
    </source>
</evidence>
<dbReference type="AlphaFoldDB" id="A0AAU8VWC1"/>
<organism evidence="1 2">
    <name type="scientific">Neisseria lactamica</name>
    <dbReference type="NCBI Taxonomy" id="486"/>
    <lineage>
        <taxon>Bacteria</taxon>
        <taxon>Pseudomonadati</taxon>
        <taxon>Pseudomonadota</taxon>
        <taxon>Betaproteobacteria</taxon>
        <taxon>Neisseriales</taxon>
        <taxon>Neisseriaceae</taxon>
        <taxon>Neisseria</taxon>
    </lineage>
</organism>
<sequence>MPFDSKGFPNFEKYVKYDTKLDIQEFRSKSSTWQMRLATKDLAEAIRKGQVRKSSFNTEQLRAIEKGKAKIPGYTWHHHQDTGRMQLINEDLHHDTGHIGWRAMSKGK</sequence>
<dbReference type="EMBL" id="CP019894">
    <property type="protein sequence ID" value="ARB05335.1"/>
    <property type="molecule type" value="Genomic_DNA"/>
</dbReference>
<proteinExistence type="predicted"/>
<evidence type="ECO:0008006" key="3">
    <source>
        <dbReference type="Google" id="ProtNLM"/>
    </source>
</evidence>
<reference evidence="1 2" key="1">
    <citation type="submission" date="2017-03" db="EMBL/GenBank/DDBJ databases">
        <title>N. lactamica Y92-1009 whole genome sequence.</title>
        <authorList>
            <person name="Pandey A.K."/>
            <person name="Read R.C."/>
        </authorList>
    </citation>
    <scope>NUCLEOTIDE SEQUENCE [LARGE SCALE GENOMIC DNA]</scope>
    <source>
        <strain evidence="1 2">Y92-1009</strain>
    </source>
</reference>
<accession>A0AAU8VWC1</accession>
<protein>
    <recommendedName>
        <fullName evidence="3">HNH endonuclease</fullName>
    </recommendedName>
</protein>
<gene>
    <name evidence="1" type="ORF">B2G52_11100</name>
</gene>